<dbReference type="EMBL" id="CM018046">
    <property type="protein sequence ID" value="KAA8526834.1"/>
    <property type="molecule type" value="Genomic_DNA"/>
</dbReference>
<evidence type="ECO:0000256" key="3">
    <source>
        <dbReference type="RuleBase" id="RU361155"/>
    </source>
</evidence>
<accession>A0A5J5A9D5</accession>
<dbReference type="Proteomes" id="UP000325577">
    <property type="component" value="Linkage Group LG3"/>
</dbReference>
<proteinExistence type="inferred from homology"/>
<feature type="region of interest" description="Disordered" evidence="4">
    <location>
        <begin position="89"/>
        <end position="167"/>
    </location>
</feature>
<dbReference type="OrthoDB" id="205623at2759"/>
<gene>
    <name evidence="6" type="ORF">F0562_008937</name>
</gene>
<evidence type="ECO:0000256" key="1">
    <source>
        <dbReference type="ARBA" id="ARBA00005771"/>
    </source>
</evidence>
<dbReference type="AlphaFoldDB" id="A0A5J5A9D5"/>
<sequence length="460" mass="52001">MSCSQATMAMSRMIKYGKAPLQHLIHGHRLSTATEMIKNESCMVHPFASEIPPFTGNGLLPAFGFGVDNIRISQYPCSVNPISPRSLGAAAVPAVDQSRVEVRGRRIDKGAERDVDLEDYDSSAGSSDTDFDDKDYDDEPDFDDDDDDDERDDNEDDQRAQKTITSTGSSLPIDKAWIARHFKLYQGFWYSANTLEGVVQVQQQFKAQPSDVLLCTIPKAGTTWLKALCFAIMNRACGFRYSSHPLLTTSPHECVPFLELCADYKNPAIPLIATHIPYTSLPESVFTSGCKIVYMIRNPKDMFVSLWHFMEKMTPKGMVSPSLEVAFELFSNGISPYGPYWDHVLGYWKASLESPEKILFLKFEDMKREPVIWVRKLVQFLDHPFSYDAERNGEVQEIVELCSFENLSNLEVNKNGRHQTGAQLLMENNVYFRQGVVGDWKNHLTTEMAEHLGPNHRAEV</sequence>
<feature type="compositionally biased region" description="Acidic residues" evidence="4">
    <location>
        <begin position="129"/>
        <end position="156"/>
    </location>
</feature>
<dbReference type="EC" id="2.8.2.-" evidence="3"/>
<evidence type="ECO:0000259" key="5">
    <source>
        <dbReference type="Pfam" id="PF00685"/>
    </source>
</evidence>
<dbReference type="SUPFAM" id="SSF52540">
    <property type="entry name" value="P-loop containing nucleoside triphosphate hydrolases"/>
    <property type="match status" value="1"/>
</dbReference>
<dbReference type="Gene3D" id="3.40.50.300">
    <property type="entry name" value="P-loop containing nucleotide triphosphate hydrolases"/>
    <property type="match status" value="1"/>
</dbReference>
<dbReference type="InterPro" id="IPR000863">
    <property type="entry name" value="Sulfotransferase_dom"/>
</dbReference>
<name>A0A5J5A9D5_9ASTE</name>
<feature type="domain" description="Sulfotransferase" evidence="5">
    <location>
        <begin position="209"/>
        <end position="452"/>
    </location>
</feature>
<dbReference type="Pfam" id="PF00685">
    <property type="entry name" value="Sulfotransfer_1"/>
    <property type="match status" value="1"/>
</dbReference>
<keyword evidence="2 3" id="KW-0808">Transferase</keyword>
<feature type="compositionally biased region" description="Basic and acidic residues" evidence="4">
    <location>
        <begin position="98"/>
        <end position="114"/>
    </location>
</feature>
<dbReference type="GO" id="GO:0008146">
    <property type="term" value="F:sulfotransferase activity"/>
    <property type="evidence" value="ECO:0007669"/>
    <property type="project" value="InterPro"/>
</dbReference>
<dbReference type="InterPro" id="IPR027417">
    <property type="entry name" value="P-loop_NTPase"/>
</dbReference>
<evidence type="ECO:0000256" key="2">
    <source>
        <dbReference type="ARBA" id="ARBA00022679"/>
    </source>
</evidence>
<evidence type="ECO:0000313" key="6">
    <source>
        <dbReference type="EMBL" id="KAA8526834.1"/>
    </source>
</evidence>
<protein>
    <recommendedName>
        <fullName evidence="3">Sulfotransferase</fullName>
        <ecNumber evidence="3">2.8.2.-</ecNumber>
    </recommendedName>
</protein>
<comment type="similarity">
    <text evidence="1 3">Belongs to the sulfotransferase 1 family.</text>
</comment>
<dbReference type="PANTHER" id="PTHR11783">
    <property type="entry name" value="SULFOTRANSFERASE SULT"/>
    <property type="match status" value="1"/>
</dbReference>
<evidence type="ECO:0000313" key="7">
    <source>
        <dbReference type="Proteomes" id="UP000325577"/>
    </source>
</evidence>
<keyword evidence="7" id="KW-1185">Reference proteome</keyword>
<evidence type="ECO:0000256" key="4">
    <source>
        <dbReference type="SAM" id="MobiDB-lite"/>
    </source>
</evidence>
<organism evidence="6 7">
    <name type="scientific">Nyssa sinensis</name>
    <dbReference type="NCBI Taxonomy" id="561372"/>
    <lineage>
        <taxon>Eukaryota</taxon>
        <taxon>Viridiplantae</taxon>
        <taxon>Streptophyta</taxon>
        <taxon>Embryophyta</taxon>
        <taxon>Tracheophyta</taxon>
        <taxon>Spermatophyta</taxon>
        <taxon>Magnoliopsida</taxon>
        <taxon>eudicotyledons</taxon>
        <taxon>Gunneridae</taxon>
        <taxon>Pentapetalae</taxon>
        <taxon>asterids</taxon>
        <taxon>Cornales</taxon>
        <taxon>Nyssaceae</taxon>
        <taxon>Nyssa</taxon>
    </lineage>
</organism>
<reference evidence="6 7" key="1">
    <citation type="submission" date="2019-09" db="EMBL/GenBank/DDBJ databases">
        <title>A chromosome-level genome assembly of the Chinese tupelo Nyssa sinensis.</title>
        <authorList>
            <person name="Yang X."/>
            <person name="Kang M."/>
            <person name="Yang Y."/>
            <person name="Xiong H."/>
            <person name="Wang M."/>
            <person name="Zhang Z."/>
            <person name="Wang Z."/>
            <person name="Wu H."/>
            <person name="Ma T."/>
            <person name="Liu J."/>
            <person name="Xi Z."/>
        </authorList>
    </citation>
    <scope>NUCLEOTIDE SEQUENCE [LARGE SCALE GENOMIC DNA]</scope>
    <source>
        <strain evidence="6">J267</strain>
        <tissue evidence="6">Leaf</tissue>
    </source>
</reference>